<evidence type="ECO:0000313" key="2">
    <source>
        <dbReference type="EMBL" id="KAK6995913.1"/>
    </source>
</evidence>
<organism evidence="2 3">
    <name type="scientific">Favolaschia claudopus</name>
    <dbReference type="NCBI Taxonomy" id="2862362"/>
    <lineage>
        <taxon>Eukaryota</taxon>
        <taxon>Fungi</taxon>
        <taxon>Dikarya</taxon>
        <taxon>Basidiomycota</taxon>
        <taxon>Agaricomycotina</taxon>
        <taxon>Agaricomycetes</taxon>
        <taxon>Agaricomycetidae</taxon>
        <taxon>Agaricales</taxon>
        <taxon>Marasmiineae</taxon>
        <taxon>Mycenaceae</taxon>
        <taxon>Favolaschia</taxon>
    </lineage>
</organism>
<dbReference type="EMBL" id="JAWWNJ010000100">
    <property type="protein sequence ID" value="KAK6995913.1"/>
    <property type="molecule type" value="Genomic_DNA"/>
</dbReference>
<proteinExistence type="predicted"/>
<feature type="region of interest" description="Disordered" evidence="1">
    <location>
        <begin position="74"/>
        <end position="98"/>
    </location>
</feature>
<dbReference type="AlphaFoldDB" id="A0AAV9ZXY9"/>
<comment type="caution">
    <text evidence="2">The sequence shown here is derived from an EMBL/GenBank/DDBJ whole genome shotgun (WGS) entry which is preliminary data.</text>
</comment>
<feature type="compositionally biased region" description="Basic residues" evidence="1">
    <location>
        <begin position="88"/>
        <end position="98"/>
    </location>
</feature>
<gene>
    <name evidence="2" type="ORF">R3P38DRAFT_3423952</name>
</gene>
<accession>A0AAV9ZXY9</accession>
<evidence type="ECO:0000313" key="3">
    <source>
        <dbReference type="Proteomes" id="UP001362999"/>
    </source>
</evidence>
<sequence>MRLYARVLETHRACIPRPQSVRLSASNCGVPPALIPVFVNRTPPYARRTAASLRIVHTCSPVVDQGGPCMQHLMSTMDDGRPGDNGKSRRKRWKRKRRTGVDDPWRIWEALSPAPPPAPPLPPRSYQSPYGVDPLVPTHLPRSPDPATSCCRLPASHSPIGVRSTTAPSRYDHSLHHVIPVAHRLLPPPSPFLIAALRIRASASSPAKALLSASKDDPGWLQLQEGRIPRWSGFEVVPPRSSIILPAPAAAHPSHALGMGYTTPLSMRRFAVGVGRSCGMELVMVGEWEGGSFGDGHSFFLSSARLGVGERRMRLYRGEAFFDRDREEEAAFSLFAGDISHCQDSRRRGPVPYCSFFFPHPPHPASCAPRYRRSDVTHVAIYSVCPESERSISGIGVGTGAHNCTSRRRAGIRSFMA</sequence>
<reference evidence="2 3" key="1">
    <citation type="journal article" date="2024" name="J Genomics">
        <title>Draft genome sequencing and assembly of Favolaschia claudopus CIRM-BRFM 2984 isolated from oak limbs.</title>
        <authorList>
            <person name="Navarro D."/>
            <person name="Drula E."/>
            <person name="Chaduli D."/>
            <person name="Cazenave R."/>
            <person name="Ahrendt S."/>
            <person name="Wang J."/>
            <person name="Lipzen A."/>
            <person name="Daum C."/>
            <person name="Barry K."/>
            <person name="Grigoriev I.V."/>
            <person name="Favel A."/>
            <person name="Rosso M.N."/>
            <person name="Martin F."/>
        </authorList>
    </citation>
    <scope>NUCLEOTIDE SEQUENCE [LARGE SCALE GENOMIC DNA]</scope>
    <source>
        <strain evidence="2 3">CIRM-BRFM 2984</strain>
    </source>
</reference>
<feature type="compositionally biased region" description="Basic and acidic residues" evidence="1">
    <location>
        <begin position="78"/>
        <end position="87"/>
    </location>
</feature>
<protein>
    <submittedName>
        <fullName evidence="2">Uncharacterized protein</fullName>
    </submittedName>
</protein>
<keyword evidence="3" id="KW-1185">Reference proteome</keyword>
<name>A0AAV9ZXY9_9AGAR</name>
<evidence type="ECO:0000256" key="1">
    <source>
        <dbReference type="SAM" id="MobiDB-lite"/>
    </source>
</evidence>
<dbReference type="Proteomes" id="UP001362999">
    <property type="component" value="Unassembled WGS sequence"/>
</dbReference>